<accession>A0A7S3QJX4</accession>
<dbReference type="InterPro" id="IPR020095">
    <property type="entry name" value="PsdUridine_synth_TruA_C"/>
</dbReference>
<dbReference type="AlphaFoldDB" id="A0A7S3QJX4"/>
<feature type="signal peptide" evidence="1">
    <location>
        <begin position="1"/>
        <end position="26"/>
    </location>
</feature>
<keyword evidence="1" id="KW-0732">Signal</keyword>
<evidence type="ECO:0008006" key="3">
    <source>
        <dbReference type="Google" id="ProtNLM"/>
    </source>
</evidence>
<dbReference type="GO" id="GO:0003723">
    <property type="term" value="F:RNA binding"/>
    <property type="evidence" value="ECO:0007669"/>
    <property type="project" value="InterPro"/>
</dbReference>
<dbReference type="InterPro" id="IPR020103">
    <property type="entry name" value="PsdUridine_synth_cat_dom_sf"/>
</dbReference>
<dbReference type="GO" id="GO:0009982">
    <property type="term" value="F:pseudouridine synthase activity"/>
    <property type="evidence" value="ECO:0007669"/>
    <property type="project" value="InterPro"/>
</dbReference>
<name>A0A7S3QJX4_9STRA</name>
<dbReference type="PANTHER" id="PTHR11142">
    <property type="entry name" value="PSEUDOURIDYLATE SYNTHASE"/>
    <property type="match status" value="1"/>
</dbReference>
<dbReference type="PANTHER" id="PTHR11142:SF0">
    <property type="entry name" value="TRNA PSEUDOURIDINE SYNTHASE-LIKE 1"/>
    <property type="match status" value="1"/>
</dbReference>
<sequence>MLRTISIACVTLFLTLFNSAIEKVQGLYLYPSSGATAAPSLLRTREFRHSFRSNPQQKLLWLQKLSSSTTTTSTILHATTETSTLTQLESVIHKCDFCAEEFASRNALFRHISQCTNEMKENGELGIAANLRRYTLGFRFAYFSNSSDLPKPEAKVAGEEIQNAFKEAMRQRSSKNIGANIEILSCTQATIAKQRHRSLSQEFGCSAVNDVITIRFACSPSSFGEKEYAYLLKEMNIILKKIDMINIQLINVSSTLSKFHAENSCTQFVYKYMLPLKWIKDGKELERWWLFSENKDVGEAEHPGTFQSQPPSTSLKTLSKALKSAESITVPNRRVRKRLLHSRPDKISSDRKIEKTATRRLGTLSNKERRAWHNFADPALQGDASPNQEPVWKVLDRARLSQIIKNPLSNEVVAVIEFRGDGFMPQQIRRIVGVAVAITNGLLPSNFFEVATKPQNALGTILAPGGRLYLSDAKYHYDQSIKLFYGSEDTSKRDVQEFSVEENEIWLQNQIFLETSKAKLVHLEDKWLKEMNEIIAPRVSSEMFLVDQHLKVTDSKEYISLSTASDEYSSTLSLLQNIALSGWPKTSIARSKVLRHKDGCEEFGSFTIINPELFSSSTVPLGNNLFPDLVQSVFDLEKYVSTQSLNNCAHKNCVAGRKLSTHCAVNFNASFTPHVDSGIGLGQSLSLIVGLGDYHGGDIFVEGIAYPIRYQPLEFDGWKQRHWTGAYSGERFSLVWFSPAH</sequence>
<gene>
    <name evidence="2" type="ORF">CDEB00056_LOCUS24251</name>
</gene>
<dbReference type="GO" id="GO:0031119">
    <property type="term" value="P:tRNA pseudouridine synthesis"/>
    <property type="evidence" value="ECO:0007669"/>
    <property type="project" value="TreeGrafter"/>
</dbReference>
<evidence type="ECO:0000256" key="1">
    <source>
        <dbReference type="SAM" id="SignalP"/>
    </source>
</evidence>
<reference evidence="2" key="1">
    <citation type="submission" date="2021-01" db="EMBL/GenBank/DDBJ databases">
        <authorList>
            <person name="Corre E."/>
            <person name="Pelletier E."/>
            <person name="Niang G."/>
            <person name="Scheremetjew M."/>
            <person name="Finn R."/>
            <person name="Kale V."/>
            <person name="Holt S."/>
            <person name="Cochrane G."/>
            <person name="Meng A."/>
            <person name="Brown T."/>
            <person name="Cohen L."/>
        </authorList>
    </citation>
    <scope>NUCLEOTIDE SEQUENCE</scope>
    <source>
        <strain evidence="2">MM31A-1</strain>
    </source>
</reference>
<dbReference type="Gene3D" id="3.30.70.660">
    <property type="entry name" value="Pseudouridine synthase I, catalytic domain, C-terminal subdomain"/>
    <property type="match status" value="1"/>
</dbReference>
<dbReference type="InterPro" id="IPR001406">
    <property type="entry name" value="PsdUridine_synth_TruA"/>
</dbReference>
<organism evidence="2">
    <name type="scientific">Chaetoceros debilis</name>
    <dbReference type="NCBI Taxonomy" id="122233"/>
    <lineage>
        <taxon>Eukaryota</taxon>
        <taxon>Sar</taxon>
        <taxon>Stramenopiles</taxon>
        <taxon>Ochrophyta</taxon>
        <taxon>Bacillariophyta</taxon>
        <taxon>Coscinodiscophyceae</taxon>
        <taxon>Chaetocerotophycidae</taxon>
        <taxon>Chaetocerotales</taxon>
        <taxon>Chaetocerotaceae</taxon>
        <taxon>Chaetoceros</taxon>
    </lineage>
</organism>
<protein>
    <recommendedName>
        <fullName evidence="3">C2H2-type domain-containing protein</fullName>
    </recommendedName>
</protein>
<dbReference type="EMBL" id="HBIO01031648">
    <property type="protein sequence ID" value="CAE0479397.1"/>
    <property type="molecule type" value="Transcribed_RNA"/>
</dbReference>
<proteinExistence type="predicted"/>
<dbReference type="SUPFAM" id="SSF55120">
    <property type="entry name" value="Pseudouridine synthase"/>
    <property type="match status" value="1"/>
</dbReference>
<evidence type="ECO:0000313" key="2">
    <source>
        <dbReference type="EMBL" id="CAE0479397.1"/>
    </source>
</evidence>
<feature type="chain" id="PRO_5030823304" description="C2H2-type domain-containing protein" evidence="1">
    <location>
        <begin position="27"/>
        <end position="741"/>
    </location>
</feature>